<dbReference type="PANTHER" id="PTHR23420">
    <property type="entry name" value="ADENOSYLHOMOCYSTEINASE"/>
    <property type="match status" value="1"/>
</dbReference>
<evidence type="ECO:0000256" key="2">
    <source>
        <dbReference type="ARBA" id="ARBA00045926"/>
    </source>
</evidence>
<sequence length="74" mass="8419">MDHPGFGMSDPFTNQVMVQIELCPTQTSILKLDEAMAESHLRKLNVKLSKLTKKQAQYLGMPCDGPFKLDHDHY</sequence>
<reference evidence="4 5" key="1">
    <citation type="submission" date="2023-05" db="EMBL/GenBank/DDBJ databases">
        <title>B98-5 Cell Line De Novo Hybrid Assembly: An Optical Mapping Approach.</title>
        <authorList>
            <person name="Kananen K."/>
            <person name="Auerbach J.A."/>
            <person name="Kautto E."/>
            <person name="Blachly J.S."/>
        </authorList>
    </citation>
    <scope>NUCLEOTIDE SEQUENCE [LARGE SCALE GENOMIC DNA]</scope>
    <source>
        <strain evidence="4">B95-8</strain>
        <tissue evidence="4">Cell line</tissue>
    </source>
</reference>
<accession>A0ABQ9U8A1</accession>
<evidence type="ECO:0000313" key="4">
    <source>
        <dbReference type="EMBL" id="KAK2093015.1"/>
    </source>
</evidence>
<dbReference type="Gene3D" id="3.40.50.1480">
    <property type="entry name" value="Adenosylhomocysteinase-like"/>
    <property type="match status" value="1"/>
</dbReference>
<gene>
    <name evidence="4" type="ORF">P7K49_029544</name>
</gene>
<name>A0ABQ9U8A1_SAGOE</name>
<dbReference type="Proteomes" id="UP001266305">
    <property type="component" value="Unassembled WGS sequence"/>
</dbReference>
<keyword evidence="5" id="KW-1185">Reference proteome</keyword>
<dbReference type="Pfam" id="PF05221">
    <property type="entry name" value="AdoHcyase"/>
    <property type="match status" value="1"/>
</dbReference>
<dbReference type="SUPFAM" id="SSF52283">
    <property type="entry name" value="Formate/glycerate dehydrogenase catalytic domain-like"/>
    <property type="match status" value="1"/>
</dbReference>
<evidence type="ECO:0000256" key="3">
    <source>
        <dbReference type="ARBA" id="ARBA00047800"/>
    </source>
</evidence>
<comment type="caution">
    <text evidence="4">The sequence shown here is derived from an EMBL/GenBank/DDBJ whole genome shotgun (WGS) entry which is preliminary data.</text>
</comment>
<dbReference type="PANTHER" id="PTHR23420:SF0">
    <property type="entry name" value="ADENOSYLHOMOCYSTEINASE"/>
    <property type="match status" value="1"/>
</dbReference>
<dbReference type="EMBL" id="JASSZA010000015">
    <property type="protein sequence ID" value="KAK2093015.1"/>
    <property type="molecule type" value="Genomic_DNA"/>
</dbReference>
<comment type="function">
    <text evidence="2">Catalyzes the hydrolysis of S-adenosyl-L-homocysteine to form adenosine and homocysteine. Binds copper ions.</text>
</comment>
<dbReference type="InterPro" id="IPR000043">
    <property type="entry name" value="Adenosylhomocysteinase-like"/>
</dbReference>
<comment type="subunit">
    <text evidence="1">Homotetramer. Interaction with AHCYL1.</text>
</comment>
<evidence type="ECO:0000313" key="5">
    <source>
        <dbReference type="Proteomes" id="UP001266305"/>
    </source>
</evidence>
<evidence type="ECO:0000256" key="1">
    <source>
        <dbReference type="ARBA" id="ARBA00038791"/>
    </source>
</evidence>
<proteinExistence type="predicted"/>
<protein>
    <submittedName>
        <fullName evidence="4">Uncharacterized protein</fullName>
    </submittedName>
</protein>
<comment type="catalytic activity">
    <reaction evidence="3">
        <text>S-adenosyl-L-homocysteine + H2O = L-homocysteine + adenosine</text>
        <dbReference type="Rhea" id="RHEA:21708"/>
        <dbReference type="ChEBI" id="CHEBI:15377"/>
        <dbReference type="ChEBI" id="CHEBI:16335"/>
        <dbReference type="ChEBI" id="CHEBI:57856"/>
        <dbReference type="ChEBI" id="CHEBI:58199"/>
        <dbReference type="EC" id="3.13.2.1"/>
    </reaction>
    <physiologicalReaction direction="left-to-right" evidence="3">
        <dbReference type="Rhea" id="RHEA:21709"/>
    </physiologicalReaction>
</comment>
<dbReference type="InterPro" id="IPR042172">
    <property type="entry name" value="Adenosylhomocyst_ase-like_sf"/>
</dbReference>
<organism evidence="4 5">
    <name type="scientific">Saguinus oedipus</name>
    <name type="common">Cotton-top tamarin</name>
    <name type="synonym">Oedipomidas oedipus</name>
    <dbReference type="NCBI Taxonomy" id="9490"/>
    <lineage>
        <taxon>Eukaryota</taxon>
        <taxon>Metazoa</taxon>
        <taxon>Chordata</taxon>
        <taxon>Craniata</taxon>
        <taxon>Vertebrata</taxon>
        <taxon>Euteleostomi</taxon>
        <taxon>Mammalia</taxon>
        <taxon>Eutheria</taxon>
        <taxon>Euarchontoglires</taxon>
        <taxon>Primates</taxon>
        <taxon>Haplorrhini</taxon>
        <taxon>Platyrrhini</taxon>
        <taxon>Cebidae</taxon>
        <taxon>Callitrichinae</taxon>
        <taxon>Saguinus</taxon>
    </lineage>
</organism>